<dbReference type="HOGENOM" id="CLU_058594_0_0_3"/>
<dbReference type="RefSeq" id="WP_015211997.1">
    <property type="nucleotide sequence ID" value="NC_019765.1"/>
</dbReference>
<evidence type="ECO:0000313" key="2">
    <source>
        <dbReference type="Proteomes" id="UP000010473"/>
    </source>
</evidence>
<reference evidence="2" key="1">
    <citation type="journal article" date="2013" name="Proc. Natl. Acad. Sci. U.S.A.">
        <title>Improving the coverage of the cyanobacterial phylum using diversity-driven genome sequencing.</title>
        <authorList>
            <person name="Shih P.M."/>
            <person name="Wu D."/>
            <person name="Latifi A."/>
            <person name="Axen S.D."/>
            <person name="Fewer D.P."/>
            <person name="Talla E."/>
            <person name="Calteau A."/>
            <person name="Cai F."/>
            <person name="Tandeau de Marsac N."/>
            <person name="Rippka R."/>
            <person name="Herdman M."/>
            <person name="Sivonen K."/>
            <person name="Coursin T."/>
            <person name="Laurent T."/>
            <person name="Goodwin L."/>
            <person name="Nolan M."/>
            <person name="Davenport K.W."/>
            <person name="Han C.S."/>
            <person name="Rubin E.M."/>
            <person name="Eisen J.A."/>
            <person name="Woyke T."/>
            <person name="Gugger M."/>
            <person name="Kerfeld C.A."/>
        </authorList>
    </citation>
    <scope>NUCLEOTIDE SEQUENCE [LARGE SCALE GENOMIC DNA]</scope>
    <source>
        <strain evidence="2">ATCC 29371 / PCC 7437</strain>
        <plasmid evidence="2">Plasmid pSTA7437.01</plasmid>
    </source>
</reference>
<evidence type="ECO:0000313" key="1">
    <source>
        <dbReference type="EMBL" id="AFZ38091.1"/>
    </source>
</evidence>
<name>K9Y140_STAC7</name>
<proteinExistence type="predicted"/>
<dbReference type="EMBL" id="CP003654">
    <property type="protein sequence ID" value="AFZ38091.1"/>
    <property type="molecule type" value="Genomic_DNA"/>
</dbReference>
<dbReference type="SUPFAM" id="SSF53335">
    <property type="entry name" value="S-adenosyl-L-methionine-dependent methyltransferases"/>
    <property type="match status" value="1"/>
</dbReference>
<evidence type="ECO:0008006" key="3">
    <source>
        <dbReference type="Google" id="ProtNLM"/>
    </source>
</evidence>
<dbReference type="OrthoDB" id="452192at2"/>
<dbReference type="Proteomes" id="UP000010473">
    <property type="component" value="Plasmid pSTA7437.01"/>
</dbReference>
<dbReference type="KEGG" id="scs:Sta7437_4634"/>
<dbReference type="Gene3D" id="3.40.50.150">
    <property type="entry name" value="Vaccinia Virus protein VP39"/>
    <property type="match status" value="1"/>
</dbReference>
<dbReference type="InterPro" id="IPR029063">
    <property type="entry name" value="SAM-dependent_MTases_sf"/>
</dbReference>
<dbReference type="AlphaFoldDB" id="K9Y140"/>
<accession>K9Y140</accession>
<keyword evidence="1" id="KW-0614">Plasmid</keyword>
<geneLocation type="plasmid" evidence="1 2">
    <name>pSTA7437.01</name>
</geneLocation>
<organism evidence="1 2">
    <name type="scientific">Stanieria cyanosphaera (strain ATCC 29371 / PCC 7437)</name>
    <dbReference type="NCBI Taxonomy" id="111780"/>
    <lineage>
        <taxon>Bacteria</taxon>
        <taxon>Bacillati</taxon>
        <taxon>Cyanobacteriota</taxon>
        <taxon>Cyanophyceae</taxon>
        <taxon>Pleurocapsales</taxon>
        <taxon>Dermocarpellaceae</taxon>
        <taxon>Stanieria</taxon>
    </lineage>
</organism>
<dbReference type="PATRIC" id="fig|111780.3.peg.4789"/>
<sequence length="385" mass="45269">MKTPLSPHEKQQLWRQYQAQKQRKKKLDAHLKRDLKRGWLFPYLTQTENLMWGRWQYWQKCQLLPEVAWERWKWEKAISLIENRKPEVIPKFVIEHTLPDREIPQISWVYNEQAEKMLFDCLDAIPVSGGWNSWSSWSYLRYFLHWLLFGLGHPGYKELPEEPQGCEGASMRLYQLFDLSYLLMFPYDYFGRILPQISSHKAQQAMGFFPTPIVVSEFISKILDSDSPRGKLARIKTVNEPAVGTGSMLLTQSNYNLCAIGIDINRDLLECALIQFALYAPWYYCPIWWLGKTDLICGNSLTLENFESINTKFWLPAFADIVKVKLEPIDHEIYRENLKQTLQELTKKTEKNNIENVSNPIVNKALDNKKSVPKVHQASLFDYLK</sequence>
<keyword evidence="2" id="KW-1185">Reference proteome</keyword>
<gene>
    <name evidence="1" type="ordered locus">Sta7437_4634</name>
</gene>
<protein>
    <recommendedName>
        <fullName evidence="3">DNA methylase adenine-specific domain-containing protein</fullName>
    </recommendedName>
</protein>